<dbReference type="InterPro" id="IPR010730">
    <property type="entry name" value="HET"/>
</dbReference>
<dbReference type="STRING" id="1745343.A0A2J6Q685"/>
<reference evidence="3 4" key="1">
    <citation type="submission" date="2016-05" db="EMBL/GenBank/DDBJ databases">
        <title>A degradative enzymes factory behind the ericoid mycorrhizal symbiosis.</title>
        <authorList>
            <consortium name="DOE Joint Genome Institute"/>
            <person name="Martino E."/>
            <person name="Morin E."/>
            <person name="Grelet G."/>
            <person name="Kuo A."/>
            <person name="Kohler A."/>
            <person name="Daghino S."/>
            <person name="Barry K."/>
            <person name="Choi C."/>
            <person name="Cichocki N."/>
            <person name="Clum A."/>
            <person name="Copeland A."/>
            <person name="Hainaut M."/>
            <person name="Haridas S."/>
            <person name="Labutti K."/>
            <person name="Lindquist E."/>
            <person name="Lipzen A."/>
            <person name="Khouja H.-R."/>
            <person name="Murat C."/>
            <person name="Ohm R."/>
            <person name="Olson A."/>
            <person name="Spatafora J."/>
            <person name="Veneault-Fourrey C."/>
            <person name="Henrissat B."/>
            <person name="Grigoriev I."/>
            <person name="Martin F."/>
            <person name="Perotto S."/>
        </authorList>
    </citation>
    <scope>NUCLEOTIDE SEQUENCE [LARGE SCALE GENOMIC DNA]</scope>
    <source>
        <strain evidence="3 4">UAMH 7357</strain>
    </source>
</reference>
<dbReference type="PANTHER" id="PTHR33112:SF16">
    <property type="entry name" value="HETEROKARYON INCOMPATIBILITY DOMAIN-CONTAINING PROTEIN"/>
    <property type="match status" value="1"/>
</dbReference>
<evidence type="ECO:0000256" key="1">
    <source>
        <dbReference type="SAM" id="MobiDB-lite"/>
    </source>
</evidence>
<evidence type="ECO:0000259" key="2">
    <source>
        <dbReference type="Pfam" id="PF06985"/>
    </source>
</evidence>
<dbReference type="Pfam" id="PF06985">
    <property type="entry name" value="HET"/>
    <property type="match status" value="1"/>
</dbReference>
<dbReference type="AlphaFoldDB" id="A0A2J6Q685"/>
<evidence type="ECO:0000313" key="3">
    <source>
        <dbReference type="EMBL" id="PMD21786.1"/>
    </source>
</evidence>
<feature type="compositionally biased region" description="Basic and acidic residues" evidence="1">
    <location>
        <begin position="8"/>
        <end position="20"/>
    </location>
</feature>
<dbReference type="PANTHER" id="PTHR33112">
    <property type="entry name" value="DOMAIN PROTEIN, PUTATIVE-RELATED"/>
    <property type="match status" value="1"/>
</dbReference>
<dbReference type="EMBL" id="KZ613480">
    <property type="protein sequence ID" value="PMD21786.1"/>
    <property type="molecule type" value="Genomic_DNA"/>
</dbReference>
<gene>
    <name evidence="3" type="ORF">NA56DRAFT_599899</name>
</gene>
<protein>
    <submittedName>
        <fullName evidence="3">HET-domain-containing protein</fullName>
    </submittedName>
</protein>
<dbReference type="Proteomes" id="UP000235672">
    <property type="component" value="Unassembled WGS sequence"/>
</dbReference>
<feature type="non-terminal residue" evidence="3">
    <location>
        <position position="776"/>
    </location>
</feature>
<sequence>MDNGEGPSSRRTDTYKEVHNAENNQPPSYPRGGSDSYKEVYSIADDERNFASDLPIEDVIRMIELAEGEHVTTRSPIEGPGPQQTDRDNSVDQSSDNNTQKELYSVFGDERNFASDIPIEDIIRMLQAAEGEYISHSTGISAAPQETAILASAALQSSVGSSASLQRHLNERVQRETDPPRIPSVSIVGDTRNYVNNEMSFQELTHILEAAEAELPSSHKNVQDGGPLLTERDIAPATDPLSVGNVSIIRDFRNYVGDVSLPDVAGVLGAVDQAEELRMLGDMDSQQTATLDRSLCISCSQINLAYGCTHLNMAALRKSAESGCPCCQLIEKSIQDISQFPRRAPPLKPKIKPLDEEEEDIVSNSDAIVAEDSIGHELDLIPQISTLWARESNIEVEFARNTLLYKVFDSYYNDGRRYNGRDILKFFEFCESRDDYLPGYKSIFGRLLEPHPASESSFALVFTWIEECKDGHIKCQQHQTLLPKRVIDVWGDTPVLIDSQGRDAPYILLSHCWGGEQTITTTQSTLLERQQGIPISTLPKTFQDAVTITRTLGIQYLWIDSLCIIQDLEEDWVSESGNMKDYYRNGYLTISALYSPNSHHGILKPRQGISSVQLSPTTNLYLRPRLPDHQEVFRNAPLNNRAWALQERLLSTRILHYTDTEMFWECQTCSSRESSNRTIDGAYVTWYRLVINYSTRAITYASDKLPAISGLASLIQSKIGATYLHGIWKEDVRSLLWFRDNSRPDTVAQQSANPALPRSEPPPSWSWASAPGPIRY</sequence>
<feature type="region of interest" description="Disordered" evidence="1">
    <location>
        <begin position="1"/>
        <end position="39"/>
    </location>
</feature>
<proteinExistence type="predicted"/>
<evidence type="ECO:0000313" key="4">
    <source>
        <dbReference type="Proteomes" id="UP000235672"/>
    </source>
</evidence>
<keyword evidence="4" id="KW-1185">Reference proteome</keyword>
<name>A0A2J6Q685_9HELO</name>
<accession>A0A2J6Q685</accession>
<feature type="domain" description="Heterokaryon incompatibility" evidence="2">
    <location>
        <begin position="506"/>
        <end position="647"/>
    </location>
</feature>
<dbReference type="OrthoDB" id="5125733at2759"/>
<feature type="region of interest" description="Disordered" evidence="1">
    <location>
        <begin position="747"/>
        <end position="776"/>
    </location>
</feature>
<feature type="compositionally biased region" description="Low complexity" evidence="1">
    <location>
        <begin position="765"/>
        <end position="776"/>
    </location>
</feature>
<feature type="region of interest" description="Disordered" evidence="1">
    <location>
        <begin position="70"/>
        <end position="98"/>
    </location>
</feature>
<organism evidence="3 4">
    <name type="scientific">Hyaloscypha hepaticicola</name>
    <dbReference type="NCBI Taxonomy" id="2082293"/>
    <lineage>
        <taxon>Eukaryota</taxon>
        <taxon>Fungi</taxon>
        <taxon>Dikarya</taxon>
        <taxon>Ascomycota</taxon>
        <taxon>Pezizomycotina</taxon>
        <taxon>Leotiomycetes</taxon>
        <taxon>Helotiales</taxon>
        <taxon>Hyaloscyphaceae</taxon>
        <taxon>Hyaloscypha</taxon>
    </lineage>
</organism>